<dbReference type="EMBL" id="JAKLMC020000033">
    <property type="protein sequence ID" value="KAK5949712.1"/>
    <property type="molecule type" value="Genomic_DNA"/>
</dbReference>
<feature type="compositionally biased region" description="Acidic residues" evidence="1">
    <location>
        <begin position="46"/>
        <end position="60"/>
    </location>
</feature>
<evidence type="ECO:0000313" key="3">
    <source>
        <dbReference type="Proteomes" id="UP001316803"/>
    </source>
</evidence>
<evidence type="ECO:0000313" key="2">
    <source>
        <dbReference type="EMBL" id="KAK5949712.1"/>
    </source>
</evidence>
<sequence length="298" mass="33472">MTSYQNPNLQNLNWDRYIERAMPSALTPVDMEHAEAIVVDMPSAEVSDDESEDEGSEEDVMDARSGELGDDEEIVESESSVNSKDGKPTAAPVNNDRKRPHDEMDLEPQVADNLSASNERRALPPPHGTRASLDIRVRKRPRGGQEHLSLGEEQERGQGQLQDGDLGEPGPAVRSASVTSSFRTSRLYKHWPKLRDADTFENSTVSEQRAELSEYMQDLMGYADMIQAGAIPIGFVNKFFTRLDAHLLKMDQKLDQVEVLHRREAKRKAKMSKLLAEAKTDHEDLQSVLNDFELPSCR</sequence>
<feature type="compositionally biased region" description="Basic and acidic residues" evidence="1">
    <location>
        <begin position="143"/>
        <end position="156"/>
    </location>
</feature>
<protein>
    <submittedName>
        <fullName evidence="2">Uncharacterized protein</fullName>
    </submittedName>
</protein>
<reference evidence="2 3" key="1">
    <citation type="submission" date="2022-12" db="EMBL/GenBank/DDBJ databases">
        <title>Genomic features and morphological characterization of a novel Knufia sp. strain isolated from spacecraft assembly facility.</title>
        <authorList>
            <person name="Teixeira M."/>
            <person name="Chander A.M."/>
            <person name="Stajich J.E."/>
            <person name="Venkateswaran K."/>
        </authorList>
    </citation>
    <scope>NUCLEOTIDE SEQUENCE [LARGE SCALE GENOMIC DNA]</scope>
    <source>
        <strain evidence="2 3">FJI-L2-BK-P2</strain>
    </source>
</reference>
<comment type="caution">
    <text evidence="2">The sequence shown here is derived from an EMBL/GenBank/DDBJ whole genome shotgun (WGS) entry which is preliminary data.</text>
</comment>
<dbReference type="AlphaFoldDB" id="A0AAN8I1R9"/>
<proteinExistence type="predicted"/>
<organism evidence="2 3">
    <name type="scientific">Knufia fluminis</name>
    <dbReference type="NCBI Taxonomy" id="191047"/>
    <lineage>
        <taxon>Eukaryota</taxon>
        <taxon>Fungi</taxon>
        <taxon>Dikarya</taxon>
        <taxon>Ascomycota</taxon>
        <taxon>Pezizomycotina</taxon>
        <taxon>Eurotiomycetes</taxon>
        <taxon>Chaetothyriomycetidae</taxon>
        <taxon>Chaetothyriales</taxon>
        <taxon>Trichomeriaceae</taxon>
        <taxon>Knufia</taxon>
    </lineage>
</organism>
<name>A0AAN8I1R9_9EURO</name>
<dbReference type="Proteomes" id="UP001316803">
    <property type="component" value="Unassembled WGS sequence"/>
</dbReference>
<accession>A0AAN8I1R9</accession>
<keyword evidence="3" id="KW-1185">Reference proteome</keyword>
<feature type="region of interest" description="Disordered" evidence="1">
    <location>
        <begin position="38"/>
        <end position="102"/>
    </location>
</feature>
<feature type="region of interest" description="Disordered" evidence="1">
    <location>
        <begin position="115"/>
        <end position="179"/>
    </location>
</feature>
<gene>
    <name evidence="2" type="ORF">OHC33_009309</name>
</gene>
<feature type="compositionally biased region" description="Low complexity" evidence="1">
    <location>
        <begin position="157"/>
        <end position="170"/>
    </location>
</feature>
<evidence type="ECO:0000256" key="1">
    <source>
        <dbReference type="SAM" id="MobiDB-lite"/>
    </source>
</evidence>